<dbReference type="eggNOG" id="ENOG502ZCFA">
    <property type="taxonomic scope" value="Bacteria"/>
</dbReference>
<dbReference type="EMBL" id="AFGF01000211">
    <property type="protein sequence ID" value="EGO62473.1"/>
    <property type="molecule type" value="Genomic_DNA"/>
</dbReference>
<dbReference type="STRING" id="1009370.ALO_17865"/>
<dbReference type="RefSeq" id="WP_004098426.1">
    <property type="nucleotide sequence ID" value="NZ_AFGF01000211.1"/>
</dbReference>
<keyword evidence="2" id="KW-1185">Reference proteome</keyword>
<accession>F7NN88</accession>
<name>F7NN88_9FIRM</name>
<evidence type="ECO:0000313" key="1">
    <source>
        <dbReference type="EMBL" id="EGO62473.1"/>
    </source>
</evidence>
<comment type="caution">
    <text evidence="1">The sequence shown here is derived from an EMBL/GenBank/DDBJ whole genome shotgun (WGS) entry which is preliminary data.</text>
</comment>
<proteinExistence type="predicted"/>
<dbReference type="OrthoDB" id="9777242at2"/>
<evidence type="ECO:0000313" key="2">
    <source>
        <dbReference type="Proteomes" id="UP000003240"/>
    </source>
</evidence>
<sequence>MSAFIGPIHYWLYSKIRLVIRREEHVYQKAYEMCGDTAEEIREQAWQTYGEPLPDTDLSELLDPSNIHGWLQRQINVAESREAAFIKGLLDACGSTAEDLIAQAFAECGKLAGEDAKAKGKYDLAAAPGIYTALNDYYLNGMPCDQDDMVVTSEDHRILWETGVCQQEANWKRAGVDSGTMSNFYRAWLKEFVVHANSAFLFRQLADKAAGGPVNRFEIYRTGC</sequence>
<dbReference type="Proteomes" id="UP000003240">
    <property type="component" value="Unassembled WGS sequence"/>
</dbReference>
<dbReference type="AlphaFoldDB" id="F7NN88"/>
<reference evidence="1 2" key="1">
    <citation type="journal article" date="2011" name="EMBO J.">
        <title>Structural diversity of bacterial flagellar motors.</title>
        <authorList>
            <person name="Chen S."/>
            <person name="Beeby M."/>
            <person name="Murphy G.E."/>
            <person name="Leadbetter J.R."/>
            <person name="Hendrixson D.R."/>
            <person name="Briegel A."/>
            <person name="Li Z."/>
            <person name="Shi J."/>
            <person name="Tocheva E.I."/>
            <person name="Muller A."/>
            <person name="Dobro M.J."/>
            <person name="Jensen G.J."/>
        </authorList>
    </citation>
    <scope>NUCLEOTIDE SEQUENCE [LARGE SCALE GENOMIC DNA]</scope>
    <source>
        <strain evidence="1 2">DSM 6540</strain>
    </source>
</reference>
<organism evidence="1 2">
    <name type="scientific">Acetonema longum DSM 6540</name>
    <dbReference type="NCBI Taxonomy" id="1009370"/>
    <lineage>
        <taxon>Bacteria</taxon>
        <taxon>Bacillati</taxon>
        <taxon>Bacillota</taxon>
        <taxon>Negativicutes</taxon>
        <taxon>Acetonemataceae</taxon>
        <taxon>Acetonema</taxon>
    </lineage>
</organism>
<gene>
    <name evidence="1" type="ORF">ALO_17865</name>
</gene>
<protein>
    <submittedName>
        <fullName evidence="1">Uncharacterized protein</fullName>
    </submittedName>
</protein>